<accession>A0A9Q9IAK5</accession>
<keyword evidence="1" id="KW-0472">Membrane</keyword>
<evidence type="ECO:0000313" key="2">
    <source>
        <dbReference type="EMBL" id="UWZ50885.1"/>
    </source>
</evidence>
<evidence type="ECO:0000256" key="1">
    <source>
        <dbReference type="SAM" id="Phobius"/>
    </source>
</evidence>
<organism evidence="2 3">
    <name type="scientific">Dactylosporangium aurantiacum</name>
    <dbReference type="NCBI Taxonomy" id="35754"/>
    <lineage>
        <taxon>Bacteria</taxon>
        <taxon>Bacillati</taxon>
        <taxon>Actinomycetota</taxon>
        <taxon>Actinomycetes</taxon>
        <taxon>Micromonosporales</taxon>
        <taxon>Micromonosporaceae</taxon>
        <taxon>Dactylosporangium</taxon>
    </lineage>
</organism>
<protein>
    <submittedName>
        <fullName evidence="2">Uncharacterized protein</fullName>
    </submittedName>
</protein>
<keyword evidence="1" id="KW-1133">Transmembrane helix</keyword>
<evidence type="ECO:0000313" key="3">
    <source>
        <dbReference type="Proteomes" id="UP001058003"/>
    </source>
</evidence>
<dbReference type="RefSeq" id="WP_033358129.1">
    <property type="nucleotide sequence ID" value="NZ_CP073767.1"/>
</dbReference>
<feature type="transmembrane region" description="Helical" evidence="1">
    <location>
        <begin position="41"/>
        <end position="63"/>
    </location>
</feature>
<gene>
    <name evidence="2" type="ORF">Daura_29235</name>
</gene>
<dbReference type="EMBL" id="CP073767">
    <property type="protein sequence ID" value="UWZ50885.1"/>
    <property type="molecule type" value="Genomic_DNA"/>
</dbReference>
<proteinExistence type="predicted"/>
<keyword evidence="1" id="KW-0812">Transmembrane</keyword>
<dbReference type="KEGG" id="daur:Daura_29235"/>
<sequence>MTINDVRELCELTLGVDAPPLRTADRALAIAARASARRDRLVAASVGLAGVTVAAALVTPALLPASAPAPAVVAAPAPSVSTAVPSVAPVRSATAPASHDRRMYDVLVAALPAGYHGSTRYPFAEPSQSPIRIDSPPPSTPLYIHAYAEVTVSDGRGEGDLFAAIAADGSPLPTGGDLCALPEAGRECRVIDVAGVPVRVGLEDDELGGDVLVARRYLDGGFLMLAAQRSVPEIGLGTPQRQPSLKPALGAPFLTAEQLAAIAANPAMLP</sequence>
<name>A0A9Q9IAK5_9ACTN</name>
<dbReference type="Proteomes" id="UP001058003">
    <property type="component" value="Chromosome"/>
</dbReference>
<keyword evidence="3" id="KW-1185">Reference proteome</keyword>
<dbReference type="AlphaFoldDB" id="A0A9Q9IAK5"/>
<reference evidence="2" key="1">
    <citation type="submission" date="2021-04" db="EMBL/GenBank/DDBJ databases">
        <title>Dactylosporangium aurantiacum NRRL B-8018 full assembly.</title>
        <authorList>
            <person name="Hartkoorn R.C."/>
            <person name="Beaudoing E."/>
            <person name="Hot D."/>
        </authorList>
    </citation>
    <scope>NUCLEOTIDE SEQUENCE</scope>
    <source>
        <strain evidence="2">NRRL B-8018</strain>
    </source>
</reference>